<dbReference type="CDD" id="cd02970">
    <property type="entry name" value="PRX_like2"/>
    <property type="match status" value="1"/>
</dbReference>
<name>A0A2T1NCZ4_9FLAO</name>
<dbReference type="PROSITE" id="PS51352">
    <property type="entry name" value="THIOREDOXIN_2"/>
    <property type="match status" value="1"/>
</dbReference>
<dbReference type="GO" id="GO:0034599">
    <property type="term" value="P:cellular response to oxidative stress"/>
    <property type="evidence" value="ECO:0007669"/>
    <property type="project" value="TreeGrafter"/>
</dbReference>
<sequence length="211" mass="23811">MSFTNQLKAFVSEYEQNASKEYLQITDWSVRTLKSSDLLTRTLKTGDSLPNGSLIDSNGIPIKIYDLIKQTPLVITFYRGGWCPFCNLQLKALQRILPDIVDKGYSLIAITPELPNQSFQTKEINNLKFTILSDVNNKYANALSLAYTLPPSLINIYYENGIELSKSDMEVEAQLPIPATYVVNQAGEITYHYVDADYKKRADLEAIIEAL</sequence>
<evidence type="ECO:0000256" key="7">
    <source>
        <dbReference type="ARBA" id="ARBA00023284"/>
    </source>
</evidence>
<evidence type="ECO:0000256" key="2">
    <source>
        <dbReference type="ARBA" id="ARBA00013017"/>
    </source>
</evidence>
<dbReference type="RefSeq" id="WP_106462453.1">
    <property type="nucleotide sequence ID" value="NZ_PXOQ01000007.1"/>
</dbReference>
<evidence type="ECO:0000256" key="10">
    <source>
        <dbReference type="ARBA" id="ARBA00042639"/>
    </source>
</evidence>
<dbReference type="EMBL" id="PXOQ01000007">
    <property type="protein sequence ID" value="PSG90313.1"/>
    <property type="molecule type" value="Genomic_DNA"/>
</dbReference>
<feature type="domain" description="Thioredoxin" evidence="12">
    <location>
        <begin position="43"/>
        <end position="211"/>
    </location>
</feature>
<reference evidence="13 14" key="1">
    <citation type="submission" date="2018-03" db="EMBL/GenBank/DDBJ databases">
        <title>Mesoflavibacter sp. HG37 and Mesoflavibacter sp. HG96 sp.nov., two marine bacteria isolated from seawater of Western Pacific Ocean.</title>
        <authorList>
            <person name="Cheng H."/>
            <person name="Wu Y.-H."/>
            <person name="Guo L.-L."/>
            <person name="Xu X.-W."/>
        </authorList>
    </citation>
    <scope>NUCLEOTIDE SEQUENCE [LARGE SCALE GENOMIC DNA]</scope>
    <source>
        <strain evidence="13 14">KCTC 32269</strain>
    </source>
</reference>
<dbReference type="InterPro" id="IPR050924">
    <property type="entry name" value="Peroxiredoxin_BCP/PrxQ"/>
</dbReference>
<evidence type="ECO:0000259" key="12">
    <source>
        <dbReference type="PROSITE" id="PS51352"/>
    </source>
</evidence>
<keyword evidence="4" id="KW-0049">Antioxidant</keyword>
<dbReference type="InterPro" id="IPR013766">
    <property type="entry name" value="Thioredoxin_domain"/>
</dbReference>
<evidence type="ECO:0000256" key="1">
    <source>
        <dbReference type="ARBA" id="ARBA00003330"/>
    </source>
</evidence>
<dbReference type="SUPFAM" id="SSF52833">
    <property type="entry name" value="Thioredoxin-like"/>
    <property type="match status" value="1"/>
</dbReference>
<gene>
    <name evidence="13" type="ORF">C7H52_03265</name>
</gene>
<dbReference type="GO" id="GO:0008379">
    <property type="term" value="F:thioredoxin peroxidase activity"/>
    <property type="evidence" value="ECO:0007669"/>
    <property type="project" value="TreeGrafter"/>
</dbReference>
<dbReference type="AlphaFoldDB" id="A0A2T1NCZ4"/>
<comment type="similarity">
    <text evidence="9">Belongs to the peroxiredoxin family. BCP/PrxQ subfamily.</text>
</comment>
<comment type="function">
    <text evidence="1">Thiol-specific peroxidase that catalyzes the reduction of hydrogen peroxide and organic hydroperoxides to water and alcohols, respectively. Plays a role in cell protection against oxidative stress by detoxifying peroxides and as sensor of hydrogen peroxide-mediated signaling events.</text>
</comment>
<dbReference type="PANTHER" id="PTHR42801">
    <property type="entry name" value="THIOREDOXIN-DEPENDENT PEROXIDE REDUCTASE"/>
    <property type="match status" value="1"/>
</dbReference>
<organism evidence="13 14">
    <name type="scientific">Aurantibacter aestuarii</name>
    <dbReference type="NCBI Taxonomy" id="1266046"/>
    <lineage>
        <taxon>Bacteria</taxon>
        <taxon>Pseudomonadati</taxon>
        <taxon>Bacteroidota</taxon>
        <taxon>Flavobacteriia</taxon>
        <taxon>Flavobacteriales</taxon>
        <taxon>Flavobacteriaceae</taxon>
        <taxon>Aurantibacter</taxon>
    </lineage>
</organism>
<evidence type="ECO:0000256" key="8">
    <source>
        <dbReference type="ARBA" id="ARBA00032824"/>
    </source>
</evidence>
<protein>
    <recommendedName>
        <fullName evidence="2">thioredoxin-dependent peroxiredoxin</fullName>
        <ecNumber evidence="2">1.11.1.24</ecNumber>
    </recommendedName>
    <alternativeName>
        <fullName evidence="8">Thioredoxin peroxidase</fullName>
    </alternativeName>
    <alternativeName>
        <fullName evidence="10">Thioredoxin-dependent peroxiredoxin Bcp</fullName>
    </alternativeName>
</protein>
<comment type="caution">
    <text evidence="13">The sequence shown here is derived from an EMBL/GenBank/DDBJ whole genome shotgun (WGS) entry which is preliminary data.</text>
</comment>
<dbReference type="GO" id="GO:0005737">
    <property type="term" value="C:cytoplasm"/>
    <property type="evidence" value="ECO:0007669"/>
    <property type="project" value="TreeGrafter"/>
</dbReference>
<keyword evidence="7" id="KW-0676">Redox-active center</keyword>
<dbReference type="Proteomes" id="UP000238426">
    <property type="component" value="Unassembled WGS sequence"/>
</dbReference>
<keyword evidence="14" id="KW-1185">Reference proteome</keyword>
<dbReference type="EC" id="1.11.1.24" evidence="2"/>
<evidence type="ECO:0000256" key="11">
    <source>
        <dbReference type="ARBA" id="ARBA00049091"/>
    </source>
</evidence>
<evidence type="ECO:0000313" key="14">
    <source>
        <dbReference type="Proteomes" id="UP000238426"/>
    </source>
</evidence>
<dbReference type="PANTHER" id="PTHR42801:SF7">
    <property type="entry name" value="SLL1159 PROTEIN"/>
    <property type="match status" value="1"/>
</dbReference>
<evidence type="ECO:0000256" key="5">
    <source>
        <dbReference type="ARBA" id="ARBA00023002"/>
    </source>
</evidence>
<dbReference type="OrthoDB" id="9809746at2"/>
<dbReference type="InterPro" id="IPR000866">
    <property type="entry name" value="AhpC/TSA"/>
</dbReference>
<keyword evidence="3" id="KW-0575">Peroxidase</keyword>
<proteinExistence type="inferred from homology"/>
<evidence type="ECO:0000256" key="9">
    <source>
        <dbReference type="ARBA" id="ARBA00038489"/>
    </source>
</evidence>
<dbReference type="Gene3D" id="3.40.30.10">
    <property type="entry name" value="Glutaredoxin"/>
    <property type="match status" value="1"/>
</dbReference>
<evidence type="ECO:0000256" key="6">
    <source>
        <dbReference type="ARBA" id="ARBA00023157"/>
    </source>
</evidence>
<keyword evidence="5" id="KW-0560">Oxidoreductase</keyword>
<keyword evidence="6" id="KW-1015">Disulfide bond</keyword>
<dbReference type="Pfam" id="PF00578">
    <property type="entry name" value="AhpC-TSA"/>
    <property type="match status" value="1"/>
</dbReference>
<comment type="catalytic activity">
    <reaction evidence="11">
        <text>a hydroperoxide + [thioredoxin]-dithiol = an alcohol + [thioredoxin]-disulfide + H2O</text>
        <dbReference type="Rhea" id="RHEA:62620"/>
        <dbReference type="Rhea" id="RHEA-COMP:10698"/>
        <dbReference type="Rhea" id="RHEA-COMP:10700"/>
        <dbReference type="ChEBI" id="CHEBI:15377"/>
        <dbReference type="ChEBI" id="CHEBI:29950"/>
        <dbReference type="ChEBI" id="CHEBI:30879"/>
        <dbReference type="ChEBI" id="CHEBI:35924"/>
        <dbReference type="ChEBI" id="CHEBI:50058"/>
        <dbReference type="EC" id="1.11.1.24"/>
    </reaction>
</comment>
<evidence type="ECO:0000256" key="3">
    <source>
        <dbReference type="ARBA" id="ARBA00022559"/>
    </source>
</evidence>
<dbReference type="GO" id="GO:0045454">
    <property type="term" value="P:cell redox homeostasis"/>
    <property type="evidence" value="ECO:0007669"/>
    <property type="project" value="TreeGrafter"/>
</dbReference>
<dbReference type="InterPro" id="IPR036249">
    <property type="entry name" value="Thioredoxin-like_sf"/>
</dbReference>
<evidence type="ECO:0000256" key="4">
    <source>
        <dbReference type="ARBA" id="ARBA00022862"/>
    </source>
</evidence>
<evidence type="ECO:0000313" key="13">
    <source>
        <dbReference type="EMBL" id="PSG90313.1"/>
    </source>
</evidence>
<accession>A0A2T1NCZ4</accession>